<proteinExistence type="predicted"/>
<dbReference type="EMBL" id="JBFOLJ010000004">
    <property type="protein sequence ID" value="KAL2544342.1"/>
    <property type="molecule type" value="Genomic_DNA"/>
</dbReference>
<dbReference type="Proteomes" id="UP001604277">
    <property type="component" value="Unassembled WGS sequence"/>
</dbReference>
<organism evidence="1 2">
    <name type="scientific">Forsythia ovata</name>
    <dbReference type="NCBI Taxonomy" id="205694"/>
    <lineage>
        <taxon>Eukaryota</taxon>
        <taxon>Viridiplantae</taxon>
        <taxon>Streptophyta</taxon>
        <taxon>Embryophyta</taxon>
        <taxon>Tracheophyta</taxon>
        <taxon>Spermatophyta</taxon>
        <taxon>Magnoliopsida</taxon>
        <taxon>eudicotyledons</taxon>
        <taxon>Gunneridae</taxon>
        <taxon>Pentapetalae</taxon>
        <taxon>asterids</taxon>
        <taxon>lamiids</taxon>
        <taxon>Lamiales</taxon>
        <taxon>Oleaceae</taxon>
        <taxon>Forsythieae</taxon>
        <taxon>Forsythia</taxon>
    </lineage>
</organism>
<evidence type="ECO:0000313" key="1">
    <source>
        <dbReference type="EMBL" id="KAL2544342.1"/>
    </source>
</evidence>
<sequence>MRDRIIFADGTSSRITSINRKLNLLHFKRLPLVKTALWSHAFVLVLMAFPRSNWKSSKIAIVASADNRQLQVTPEGEIWRISAQEFRLRIGKGPDQPRRLAGVEYSVCKISLLAFQLQPRDIFSLLREIRFDHFWDLRFKEIEEITGICSSL</sequence>
<accession>A0ABD1W455</accession>
<dbReference type="AlphaFoldDB" id="A0ABD1W455"/>
<gene>
    <name evidence="1" type="ORF">Fot_13575</name>
</gene>
<evidence type="ECO:0000313" key="2">
    <source>
        <dbReference type="Proteomes" id="UP001604277"/>
    </source>
</evidence>
<name>A0ABD1W455_9LAMI</name>
<protein>
    <submittedName>
        <fullName evidence="1">Uncharacterized protein</fullName>
    </submittedName>
</protein>
<reference evidence="2" key="1">
    <citation type="submission" date="2024-07" db="EMBL/GenBank/DDBJ databases">
        <title>Two chromosome-level genome assemblies of Korean endemic species Abeliophyllum distichum and Forsythia ovata (Oleaceae).</title>
        <authorList>
            <person name="Jang H."/>
        </authorList>
    </citation>
    <scope>NUCLEOTIDE SEQUENCE [LARGE SCALE GENOMIC DNA]</scope>
</reference>
<comment type="caution">
    <text evidence="1">The sequence shown here is derived from an EMBL/GenBank/DDBJ whole genome shotgun (WGS) entry which is preliminary data.</text>
</comment>
<keyword evidence="2" id="KW-1185">Reference proteome</keyword>